<keyword evidence="2" id="KW-1133">Transmembrane helix</keyword>
<feature type="region of interest" description="Disordered" evidence="1">
    <location>
        <begin position="1"/>
        <end position="36"/>
    </location>
</feature>
<keyword evidence="2" id="KW-0472">Membrane</keyword>
<feature type="transmembrane region" description="Helical" evidence="2">
    <location>
        <begin position="67"/>
        <end position="88"/>
    </location>
</feature>
<gene>
    <name evidence="3" type="ORF">ACFQKB_30470</name>
</gene>
<comment type="caution">
    <text evidence="3">The sequence shown here is derived from an EMBL/GenBank/DDBJ whole genome shotgun (WGS) entry which is preliminary data.</text>
</comment>
<evidence type="ECO:0000313" key="3">
    <source>
        <dbReference type="EMBL" id="MFC6884120.1"/>
    </source>
</evidence>
<proteinExistence type="predicted"/>
<sequence>MASDPPDDDAPTGPLPAVRPDGEGRGVMPPPEGAGSVARARLEASGERAGRERGDRISADALRHGDLMMAAVVGGVAILLLGVLAAMLW</sequence>
<evidence type="ECO:0000313" key="4">
    <source>
        <dbReference type="Proteomes" id="UP001596380"/>
    </source>
</evidence>
<dbReference type="Proteomes" id="UP001596380">
    <property type="component" value="Unassembled WGS sequence"/>
</dbReference>
<organism evidence="3 4">
    <name type="scientific">Actinomadura yumaensis</name>
    <dbReference type="NCBI Taxonomy" id="111807"/>
    <lineage>
        <taxon>Bacteria</taxon>
        <taxon>Bacillati</taxon>
        <taxon>Actinomycetota</taxon>
        <taxon>Actinomycetes</taxon>
        <taxon>Streptosporangiales</taxon>
        <taxon>Thermomonosporaceae</taxon>
        <taxon>Actinomadura</taxon>
    </lineage>
</organism>
<protein>
    <submittedName>
        <fullName evidence="3">Uncharacterized protein</fullName>
    </submittedName>
</protein>
<dbReference type="EMBL" id="JBHSXS010000024">
    <property type="protein sequence ID" value="MFC6884120.1"/>
    <property type="molecule type" value="Genomic_DNA"/>
</dbReference>
<name>A0ABW2CUX2_9ACTN</name>
<reference evidence="4" key="1">
    <citation type="journal article" date="2019" name="Int. J. Syst. Evol. Microbiol.">
        <title>The Global Catalogue of Microorganisms (GCM) 10K type strain sequencing project: providing services to taxonomists for standard genome sequencing and annotation.</title>
        <authorList>
            <consortium name="The Broad Institute Genomics Platform"/>
            <consortium name="The Broad Institute Genome Sequencing Center for Infectious Disease"/>
            <person name="Wu L."/>
            <person name="Ma J."/>
        </authorList>
    </citation>
    <scope>NUCLEOTIDE SEQUENCE [LARGE SCALE GENOMIC DNA]</scope>
    <source>
        <strain evidence="4">JCM 3369</strain>
    </source>
</reference>
<keyword evidence="4" id="KW-1185">Reference proteome</keyword>
<accession>A0ABW2CUX2</accession>
<feature type="compositionally biased region" description="Acidic residues" evidence="1">
    <location>
        <begin position="1"/>
        <end position="10"/>
    </location>
</feature>
<evidence type="ECO:0000256" key="1">
    <source>
        <dbReference type="SAM" id="MobiDB-lite"/>
    </source>
</evidence>
<dbReference type="RefSeq" id="WP_160822061.1">
    <property type="nucleotide sequence ID" value="NZ_JBHSXE010000001.1"/>
</dbReference>
<keyword evidence="2" id="KW-0812">Transmembrane</keyword>
<evidence type="ECO:0000256" key="2">
    <source>
        <dbReference type="SAM" id="Phobius"/>
    </source>
</evidence>